<sequence length="113" mass="12720">MPDGKLPKKWQQSAKVVKAVQIAFDMDSKLQYSIRRSALDEGISPSEKIRDLLALPTNKKPKRPRLTVSLSTDDYSQLGERYGIPADNQLAIKKSVVEELTKFASTTDFSKHK</sequence>
<comment type="caution">
    <text evidence="1">The sequence shown here is derived from an EMBL/GenBank/DDBJ whole genome shotgun (WGS) entry which is preliminary data.</text>
</comment>
<dbReference type="EMBL" id="JBAKAZ010000005">
    <property type="protein sequence ID" value="MEL0628397.1"/>
    <property type="molecule type" value="Genomic_DNA"/>
</dbReference>
<evidence type="ECO:0008006" key="3">
    <source>
        <dbReference type="Google" id="ProtNLM"/>
    </source>
</evidence>
<proteinExistence type="predicted"/>
<accession>A0ABU9GM69</accession>
<keyword evidence="2" id="KW-1185">Reference proteome</keyword>
<evidence type="ECO:0000313" key="1">
    <source>
        <dbReference type="EMBL" id="MEL0628397.1"/>
    </source>
</evidence>
<dbReference type="Proteomes" id="UP001369082">
    <property type="component" value="Unassembled WGS sequence"/>
</dbReference>
<gene>
    <name evidence="1" type="ORF">V6256_02140</name>
</gene>
<protein>
    <recommendedName>
        <fullName evidence="3">Ribbon-helix-helix protein CopG domain-containing protein</fullName>
    </recommendedName>
</protein>
<reference evidence="1 2" key="1">
    <citation type="submission" date="2024-02" db="EMBL/GenBank/DDBJ databases">
        <title>Bacteria isolated from the canopy kelp, Nereocystis luetkeana.</title>
        <authorList>
            <person name="Pfister C.A."/>
            <person name="Younker I.T."/>
            <person name="Light S.H."/>
        </authorList>
    </citation>
    <scope>NUCLEOTIDE SEQUENCE [LARGE SCALE GENOMIC DNA]</scope>
    <source>
        <strain evidence="1 2">TI.1.05</strain>
    </source>
</reference>
<organism evidence="1 2">
    <name type="scientific">Psychromonas aquatilis</name>
    <dbReference type="NCBI Taxonomy" id="2005072"/>
    <lineage>
        <taxon>Bacteria</taxon>
        <taxon>Pseudomonadati</taxon>
        <taxon>Pseudomonadota</taxon>
        <taxon>Gammaproteobacteria</taxon>
        <taxon>Alteromonadales</taxon>
        <taxon>Psychromonadaceae</taxon>
        <taxon>Psychromonas</taxon>
    </lineage>
</organism>
<evidence type="ECO:0000313" key="2">
    <source>
        <dbReference type="Proteomes" id="UP001369082"/>
    </source>
</evidence>
<dbReference type="RefSeq" id="WP_341596346.1">
    <property type="nucleotide sequence ID" value="NZ_JBAKAZ010000005.1"/>
</dbReference>
<name>A0ABU9GM69_9GAMM</name>